<dbReference type="RefSeq" id="WP_238721391.1">
    <property type="nucleotide sequence ID" value="NZ_JAHQCW010000011.1"/>
</dbReference>
<protein>
    <submittedName>
        <fullName evidence="2">Uncharacterized protein</fullName>
    </submittedName>
</protein>
<keyword evidence="1" id="KW-1133">Transmembrane helix</keyword>
<keyword evidence="3" id="KW-1185">Reference proteome</keyword>
<sequence length="219" mass="24628">MIKKVCNWIDRNIRRLLLLGMLLCVLGIIASFLFPNEYMATQGYNTKAEQLVQNPLTEGTVMEYKFQVEKRLLGIQVKYTTYDKKLTSGVIHYEVLSQTDGHSLGSSAMSAPNIAEGQDVLMPFTGFETCSGSLILRIWCDGVTDGNYPGIYTNPQIIPDVATSINGQVLQGNMIMTYCYPAYNKPLLWYFILFLFVLLTLFAVTEKDAPLIRKGKKKA</sequence>
<dbReference type="Proteomes" id="UP000712157">
    <property type="component" value="Unassembled WGS sequence"/>
</dbReference>
<feature type="transmembrane region" description="Helical" evidence="1">
    <location>
        <begin position="187"/>
        <end position="204"/>
    </location>
</feature>
<evidence type="ECO:0000256" key="1">
    <source>
        <dbReference type="SAM" id="Phobius"/>
    </source>
</evidence>
<comment type="caution">
    <text evidence="2">The sequence shown here is derived from an EMBL/GenBank/DDBJ whole genome shotgun (WGS) entry which is preliminary data.</text>
</comment>
<reference evidence="2" key="1">
    <citation type="submission" date="2021-06" db="EMBL/GenBank/DDBJ databases">
        <title>Description of novel taxa of the family Lachnospiraceae.</title>
        <authorList>
            <person name="Chaplin A.V."/>
            <person name="Sokolova S.R."/>
            <person name="Pikina A.P."/>
            <person name="Korzhanova M."/>
            <person name="Belova V."/>
            <person name="Korostin D."/>
            <person name="Efimov B.A."/>
        </authorList>
    </citation>
    <scope>NUCLEOTIDE SEQUENCE</scope>
    <source>
        <strain evidence="2">ASD5720</strain>
    </source>
</reference>
<dbReference type="EMBL" id="JAHQCW010000011">
    <property type="protein sequence ID" value="MBU9736609.1"/>
    <property type="molecule type" value="Genomic_DNA"/>
</dbReference>
<name>A0A949NEN5_9FIRM</name>
<organism evidence="2 3">
    <name type="scientific">Diplocloster agilis</name>
    <dbReference type="NCBI Taxonomy" id="2850323"/>
    <lineage>
        <taxon>Bacteria</taxon>
        <taxon>Bacillati</taxon>
        <taxon>Bacillota</taxon>
        <taxon>Clostridia</taxon>
        <taxon>Lachnospirales</taxon>
        <taxon>Lachnospiraceae</taxon>
        <taxon>Diplocloster</taxon>
    </lineage>
</organism>
<accession>A0A949NEN5</accession>
<proteinExistence type="predicted"/>
<keyword evidence="1" id="KW-0812">Transmembrane</keyword>
<keyword evidence="1" id="KW-0472">Membrane</keyword>
<gene>
    <name evidence="2" type="ORF">KTH89_08665</name>
</gene>
<evidence type="ECO:0000313" key="2">
    <source>
        <dbReference type="EMBL" id="MBU9736609.1"/>
    </source>
</evidence>
<feature type="transmembrane region" description="Helical" evidence="1">
    <location>
        <begin position="16"/>
        <end position="34"/>
    </location>
</feature>
<dbReference type="AlphaFoldDB" id="A0A949NEN5"/>
<evidence type="ECO:0000313" key="3">
    <source>
        <dbReference type="Proteomes" id="UP000712157"/>
    </source>
</evidence>